<dbReference type="Pfam" id="PF24705">
    <property type="entry name" value="DUF7668"/>
    <property type="match status" value="1"/>
</dbReference>
<protein>
    <recommendedName>
        <fullName evidence="1">DUF7668 domain-containing protein</fullName>
    </recommendedName>
</protein>
<dbReference type="RefSeq" id="WP_066445232.1">
    <property type="nucleotide sequence ID" value="NZ_JANKBF010000001.1"/>
</dbReference>
<dbReference type="AlphaFoldDB" id="A0A4R3YL27"/>
<organism evidence="2 3">
    <name type="scientific">Longibaculum muris</name>
    <dbReference type="NCBI Taxonomy" id="1796628"/>
    <lineage>
        <taxon>Bacteria</taxon>
        <taxon>Bacillati</taxon>
        <taxon>Bacillota</taxon>
        <taxon>Erysipelotrichia</taxon>
        <taxon>Erysipelotrichales</taxon>
        <taxon>Coprobacillaceae</taxon>
        <taxon>Longibaculum</taxon>
    </lineage>
</organism>
<reference evidence="2 3" key="1">
    <citation type="submission" date="2019-03" db="EMBL/GenBank/DDBJ databases">
        <title>Genomic Encyclopedia of Type Strains, Phase IV (KMG-IV): sequencing the most valuable type-strain genomes for metagenomic binning, comparative biology and taxonomic classification.</title>
        <authorList>
            <person name="Goeker M."/>
        </authorList>
    </citation>
    <scope>NUCLEOTIDE SEQUENCE [LARGE SCALE GENOMIC DNA]</scope>
    <source>
        <strain evidence="2 3">DSM 29487</strain>
    </source>
</reference>
<evidence type="ECO:0000313" key="2">
    <source>
        <dbReference type="EMBL" id="TCV92960.1"/>
    </source>
</evidence>
<comment type="caution">
    <text evidence="2">The sequence shown here is derived from an EMBL/GenBank/DDBJ whole genome shotgun (WGS) entry which is preliminary data.</text>
</comment>
<name>A0A4R3YL27_9FIRM</name>
<dbReference type="Proteomes" id="UP000295515">
    <property type="component" value="Unassembled WGS sequence"/>
</dbReference>
<dbReference type="GeneID" id="98916456"/>
<sequence>MTEKEAVEIAKPIVKQVVDALSKRRYQDICHYAKLYQISQQTLQETIEEYLTLNGLPYIDAFDVPCDLSSNDDYQQLDCVVYNDGSGFTLDYALTTDSNFNDLTLQMEFIWTEEDIIEARILDVHVL</sequence>
<dbReference type="EMBL" id="SMCQ01000025">
    <property type="protein sequence ID" value="TCV92960.1"/>
    <property type="molecule type" value="Genomic_DNA"/>
</dbReference>
<accession>A0A4R3YL27</accession>
<feature type="domain" description="DUF7668" evidence="1">
    <location>
        <begin position="18"/>
        <end position="127"/>
    </location>
</feature>
<dbReference type="InterPro" id="IPR056085">
    <property type="entry name" value="DUF7668"/>
</dbReference>
<keyword evidence="3" id="KW-1185">Reference proteome</keyword>
<proteinExistence type="predicted"/>
<gene>
    <name evidence="2" type="ORF">EDD60_12548</name>
</gene>
<evidence type="ECO:0000259" key="1">
    <source>
        <dbReference type="Pfam" id="PF24705"/>
    </source>
</evidence>
<evidence type="ECO:0000313" key="3">
    <source>
        <dbReference type="Proteomes" id="UP000295515"/>
    </source>
</evidence>